<organism evidence="2 3">
    <name type="scientific">Saccharopolyspora gregorii</name>
    <dbReference type="NCBI Taxonomy" id="33914"/>
    <lineage>
        <taxon>Bacteria</taxon>
        <taxon>Bacillati</taxon>
        <taxon>Actinomycetota</taxon>
        <taxon>Actinomycetes</taxon>
        <taxon>Pseudonocardiales</taxon>
        <taxon>Pseudonocardiaceae</taxon>
        <taxon>Saccharopolyspora</taxon>
    </lineage>
</organism>
<accession>A0ABP6RK87</accession>
<evidence type="ECO:0000313" key="2">
    <source>
        <dbReference type="EMBL" id="GAA3355117.1"/>
    </source>
</evidence>
<comment type="caution">
    <text evidence="2">The sequence shown here is derived from an EMBL/GenBank/DDBJ whole genome shotgun (WGS) entry which is preliminary data.</text>
</comment>
<gene>
    <name evidence="2" type="ORF">GCM10020366_13930</name>
</gene>
<dbReference type="EMBL" id="BAAAYK010000038">
    <property type="protein sequence ID" value="GAA3355117.1"/>
    <property type="molecule type" value="Genomic_DNA"/>
</dbReference>
<dbReference type="Proteomes" id="UP001500483">
    <property type="component" value="Unassembled WGS sequence"/>
</dbReference>
<sequence>MKRVAAMSVRLQEVVGKTPHRSIGSGPAISAPATEDHQIVGFTDGEVVTLGSSGSSAVAGVDHSKVERMRLGAEASVRSNFGDRKVPLPAPVTGRFPSSHS</sequence>
<evidence type="ECO:0000313" key="3">
    <source>
        <dbReference type="Proteomes" id="UP001500483"/>
    </source>
</evidence>
<keyword evidence="3" id="KW-1185">Reference proteome</keyword>
<feature type="region of interest" description="Disordered" evidence="1">
    <location>
        <begin position="81"/>
        <end position="101"/>
    </location>
</feature>
<name>A0ABP6RK87_9PSEU</name>
<evidence type="ECO:0000256" key="1">
    <source>
        <dbReference type="SAM" id="MobiDB-lite"/>
    </source>
</evidence>
<proteinExistence type="predicted"/>
<reference evidence="3" key="1">
    <citation type="journal article" date="2019" name="Int. J. Syst. Evol. Microbiol.">
        <title>The Global Catalogue of Microorganisms (GCM) 10K type strain sequencing project: providing services to taxonomists for standard genome sequencing and annotation.</title>
        <authorList>
            <consortium name="The Broad Institute Genomics Platform"/>
            <consortium name="The Broad Institute Genome Sequencing Center for Infectious Disease"/>
            <person name="Wu L."/>
            <person name="Ma J."/>
        </authorList>
    </citation>
    <scope>NUCLEOTIDE SEQUENCE [LARGE SCALE GENOMIC DNA]</scope>
    <source>
        <strain evidence="3">JCM 9687</strain>
    </source>
</reference>
<protein>
    <submittedName>
        <fullName evidence="2">Uncharacterized protein</fullName>
    </submittedName>
</protein>